<dbReference type="Proteomes" id="UP000187203">
    <property type="component" value="Unassembled WGS sequence"/>
</dbReference>
<dbReference type="Pfam" id="PF04434">
    <property type="entry name" value="SWIM"/>
    <property type="match status" value="1"/>
</dbReference>
<dbReference type="PANTHER" id="PTHR31669:SF21">
    <property type="entry name" value="PROTEIN FAR-RED IMPAIRED RESPONSE 1"/>
    <property type="match status" value="1"/>
</dbReference>
<evidence type="ECO:0000313" key="9">
    <source>
        <dbReference type="Proteomes" id="UP000187203"/>
    </source>
</evidence>
<dbReference type="PANTHER" id="PTHR31669">
    <property type="entry name" value="PROTEIN FAR1-RELATED SEQUENCE 10-RELATED"/>
    <property type="match status" value="1"/>
</dbReference>
<dbReference type="EMBL" id="AWUE01021727">
    <property type="protein sequence ID" value="OMO61223.1"/>
    <property type="molecule type" value="Genomic_DNA"/>
</dbReference>
<dbReference type="STRING" id="93759.A0A1R3GSZ6"/>
<keyword evidence="3 5" id="KW-0863">Zinc-finger</keyword>
<sequence>MEALGVFGCHLMKEKEDGKIITLKVIDFEKNEDFVVERDASMEEISCLCRSFEYTGFLCRHSLCILHSLGVFNIPYRCILKRLAKDVRTKYKKANGCEELQSKKQRHYDLFDRATELIEKGSLSLESYNIAHQALQDALKRCSSVNHSLNLSKMHVELMNITILDTQSKAAKSKDVGKNCSKDRPSNSGTQYVITTITNILCDNTSTLDNTFDIWLKEL</sequence>
<dbReference type="OrthoDB" id="1425273at2759"/>
<evidence type="ECO:0000313" key="8">
    <source>
        <dbReference type="EMBL" id="OMO61223.1"/>
    </source>
</evidence>
<keyword evidence="4 6" id="KW-0862">Zinc</keyword>
<dbReference type="InterPro" id="IPR031052">
    <property type="entry name" value="FHY3/FAR1"/>
</dbReference>
<dbReference type="PROSITE" id="PS50966">
    <property type="entry name" value="ZF_SWIM"/>
    <property type="match status" value="1"/>
</dbReference>
<accession>A0A1R3GSZ6</accession>
<evidence type="ECO:0000256" key="1">
    <source>
        <dbReference type="ARBA" id="ARBA00005889"/>
    </source>
</evidence>
<dbReference type="AlphaFoldDB" id="A0A1R3GSZ6"/>
<comment type="caution">
    <text evidence="8">The sequence shown here is derived from an EMBL/GenBank/DDBJ whole genome shotgun (WGS) entry which is preliminary data.</text>
</comment>
<keyword evidence="2 6" id="KW-0479">Metal-binding</keyword>
<dbReference type="GO" id="GO:0005634">
    <property type="term" value="C:nucleus"/>
    <property type="evidence" value="ECO:0007669"/>
    <property type="project" value="UniProtKB-SubCell"/>
</dbReference>
<keyword evidence="9" id="KW-1185">Reference proteome</keyword>
<dbReference type="GO" id="GO:0006355">
    <property type="term" value="P:regulation of DNA-templated transcription"/>
    <property type="evidence" value="ECO:0007669"/>
    <property type="project" value="UniProtKB-UniRule"/>
</dbReference>
<organism evidence="8 9">
    <name type="scientific">Corchorus olitorius</name>
    <dbReference type="NCBI Taxonomy" id="93759"/>
    <lineage>
        <taxon>Eukaryota</taxon>
        <taxon>Viridiplantae</taxon>
        <taxon>Streptophyta</taxon>
        <taxon>Embryophyta</taxon>
        <taxon>Tracheophyta</taxon>
        <taxon>Spermatophyta</taxon>
        <taxon>Magnoliopsida</taxon>
        <taxon>eudicotyledons</taxon>
        <taxon>Gunneridae</taxon>
        <taxon>Pentapetalae</taxon>
        <taxon>rosids</taxon>
        <taxon>malvids</taxon>
        <taxon>Malvales</taxon>
        <taxon>Malvaceae</taxon>
        <taxon>Grewioideae</taxon>
        <taxon>Apeibeae</taxon>
        <taxon>Corchorus</taxon>
    </lineage>
</organism>
<evidence type="ECO:0000256" key="4">
    <source>
        <dbReference type="ARBA" id="ARBA00022833"/>
    </source>
</evidence>
<evidence type="ECO:0000256" key="3">
    <source>
        <dbReference type="ARBA" id="ARBA00022771"/>
    </source>
</evidence>
<evidence type="ECO:0000259" key="7">
    <source>
        <dbReference type="PROSITE" id="PS50966"/>
    </source>
</evidence>
<comment type="subcellular location">
    <subcellularLocation>
        <location evidence="6">Nucleus</location>
    </subcellularLocation>
</comment>
<keyword evidence="6" id="KW-0539">Nucleus</keyword>
<comment type="similarity">
    <text evidence="1 6">Belongs to the FHY3/FAR1 family.</text>
</comment>
<dbReference type="InterPro" id="IPR006564">
    <property type="entry name" value="Znf_PMZ"/>
</dbReference>
<name>A0A1R3GSZ6_9ROSI</name>
<evidence type="ECO:0000256" key="6">
    <source>
        <dbReference type="RuleBase" id="RU367018"/>
    </source>
</evidence>
<gene>
    <name evidence="8" type="ORF">COLO4_33500</name>
</gene>
<protein>
    <recommendedName>
        <fullName evidence="6">Protein FAR1-RELATED SEQUENCE</fullName>
    </recommendedName>
</protein>
<proteinExistence type="inferred from homology"/>
<dbReference type="SMART" id="SM00575">
    <property type="entry name" value="ZnF_PMZ"/>
    <property type="match status" value="1"/>
</dbReference>
<reference evidence="9" key="1">
    <citation type="submission" date="2013-09" db="EMBL/GenBank/DDBJ databases">
        <title>Corchorus olitorius genome sequencing.</title>
        <authorList>
            <person name="Alam M."/>
            <person name="Haque M.S."/>
            <person name="Islam M.S."/>
            <person name="Emdad E.M."/>
            <person name="Islam M.M."/>
            <person name="Ahmed B."/>
            <person name="Halim A."/>
            <person name="Hossen Q.M.M."/>
            <person name="Hossain M.Z."/>
            <person name="Ahmed R."/>
            <person name="Khan M.M."/>
            <person name="Islam R."/>
            <person name="Rashid M.M."/>
            <person name="Khan S.A."/>
            <person name="Rahman M.S."/>
            <person name="Alam M."/>
            <person name="Yahiya A.S."/>
            <person name="Khan M.S."/>
            <person name="Azam M.S."/>
            <person name="Haque T."/>
            <person name="Lashkar M.Z.H."/>
            <person name="Akhand A.I."/>
            <person name="Morshed G."/>
            <person name="Roy S."/>
            <person name="Uddin K.S."/>
            <person name="Rabeya T."/>
            <person name="Hossain A.S."/>
            <person name="Chowdhury A."/>
            <person name="Snigdha A.R."/>
            <person name="Mortoza M.S."/>
            <person name="Matin S.A."/>
            <person name="Hoque S.M.E."/>
            <person name="Islam M.K."/>
            <person name="Roy D.K."/>
            <person name="Haider R."/>
            <person name="Moosa M.M."/>
            <person name="Elias S.M."/>
            <person name="Hasan A.M."/>
            <person name="Jahan S."/>
            <person name="Shafiuddin M."/>
            <person name="Mahmood N."/>
            <person name="Shommy N.S."/>
        </authorList>
    </citation>
    <scope>NUCLEOTIDE SEQUENCE [LARGE SCALE GENOMIC DNA]</scope>
    <source>
        <strain evidence="9">cv. O-4</strain>
    </source>
</reference>
<evidence type="ECO:0000256" key="2">
    <source>
        <dbReference type="ARBA" id="ARBA00022723"/>
    </source>
</evidence>
<dbReference type="InterPro" id="IPR007527">
    <property type="entry name" value="Znf_SWIM"/>
</dbReference>
<feature type="domain" description="SWIM-type" evidence="7">
    <location>
        <begin position="34"/>
        <end position="70"/>
    </location>
</feature>
<dbReference type="GO" id="GO:0008270">
    <property type="term" value="F:zinc ion binding"/>
    <property type="evidence" value="ECO:0007669"/>
    <property type="project" value="UniProtKB-UniRule"/>
</dbReference>
<comment type="function">
    <text evidence="6">Putative transcription activator involved in regulating light control of development.</text>
</comment>
<evidence type="ECO:0000256" key="5">
    <source>
        <dbReference type="PROSITE-ProRule" id="PRU00325"/>
    </source>
</evidence>